<dbReference type="Gramene" id="OB02G26890.1">
    <property type="protein sequence ID" value="OB02G26890.1"/>
    <property type="gene ID" value="OB02G26890"/>
</dbReference>
<dbReference type="AlphaFoldDB" id="J3LDH2"/>
<evidence type="ECO:0000313" key="1">
    <source>
        <dbReference type="EnsemblPlants" id="OB02G26890.1"/>
    </source>
</evidence>
<dbReference type="EnsemblPlants" id="OB02G26890.1">
    <property type="protein sequence ID" value="OB02G26890.1"/>
    <property type="gene ID" value="OB02G26890"/>
</dbReference>
<dbReference type="Proteomes" id="UP000006038">
    <property type="component" value="Unassembled WGS sequence"/>
</dbReference>
<sequence>SVCRTAAPDRRPRRSIDRVHFAKFLPLRSNRSIPRPACFLIDPVIICFLLPMHAKPIRSIGVLVMDDLIDRRQVLST</sequence>
<keyword evidence="2" id="KW-1185">Reference proteome</keyword>
<reference evidence="1" key="1">
    <citation type="submission" date="2013-04" db="UniProtKB">
        <authorList>
            <consortium name="EnsemblPlants"/>
        </authorList>
    </citation>
    <scope>IDENTIFICATION</scope>
</reference>
<proteinExistence type="predicted"/>
<name>J3LDH2_ORYBR</name>
<evidence type="ECO:0000313" key="2">
    <source>
        <dbReference type="Proteomes" id="UP000006038"/>
    </source>
</evidence>
<dbReference type="HOGENOM" id="CLU_2645319_0_0_1"/>
<protein>
    <submittedName>
        <fullName evidence="1">Uncharacterized protein</fullName>
    </submittedName>
</protein>
<accession>J3LDH2</accession>
<organism evidence="1">
    <name type="scientific">Oryza brachyantha</name>
    <name type="common">malo sina</name>
    <dbReference type="NCBI Taxonomy" id="4533"/>
    <lineage>
        <taxon>Eukaryota</taxon>
        <taxon>Viridiplantae</taxon>
        <taxon>Streptophyta</taxon>
        <taxon>Embryophyta</taxon>
        <taxon>Tracheophyta</taxon>
        <taxon>Spermatophyta</taxon>
        <taxon>Magnoliopsida</taxon>
        <taxon>Liliopsida</taxon>
        <taxon>Poales</taxon>
        <taxon>Poaceae</taxon>
        <taxon>BOP clade</taxon>
        <taxon>Oryzoideae</taxon>
        <taxon>Oryzeae</taxon>
        <taxon>Oryzinae</taxon>
        <taxon>Oryza</taxon>
    </lineage>
</organism>